<dbReference type="EMBL" id="JACHGN010000003">
    <property type="protein sequence ID" value="MBB5132136.1"/>
    <property type="molecule type" value="Genomic_DNA"/>
</dbReference>
<comment type="caution">
    <text evidence="2">The sequence shown here is derived from an EMBL/GenBank/DDBJ whole genome shotgun (WGS) entry which is preliminary data.</text>
</comment>
<proteinExistence type="predicted"/>
<feature type="compositionally biased region" description="Polar residues" evidence="1">
    <location>
        <begin position="249"/>
        <end position="260"/>
    </location>
</feature>
<name>A0A840P0Z3_9ACTN</name>
<feature type="region of interest" description="Disordered" evidence="1">
    <location>
        <begin position="143"/>
        <end position="182"/>
    </location>
</feature>
<feature type="compositionally biased region" description="Low complexity" evidence="1">
    <location>
        <begin position="148"/>
        <end position="173"/>
    </location>
</feature>
<dbReference type="Proteomes" id="UP000578449">
    <property type="component" value="Unassembled WGS sequence"/>
</dbReference>
<accession>A0A840P0Z3</accession>
<dbReference type="RefSeq" id="WP_185048913.1">
    <property type="nucleotide sequence ID" value="NZ_BAABIX010000027.1"/>
</dbReference>
<evidence type="ECO:0000313" key="3">
    <source>
        <dbReference type="Proteomes" id="UP000578449"/>
    </source>
</evidence>
<reference evidence="2 3" key="1">
    <citation type="submission" date="2020-08" db="EMBL/GenBank/DDBJ databases">
        <title>Genomic Encyclopedia of Type Strains, Phase IV (KMG-IV): sequencing the most valuable type-strain genomes for metagenomic binning, comparative biology and taxonomic classification.</title>
        <authorList>
            <person name="Goeker M."/>
        </authorList>
    </citation>
    <scope>NUCLEOTIDE SEQUENCE [LARGE SCALE GENOMIC DNA]</scope>
    <source>
        <strain evidence="2 3">DSM 45615</strain>
    </source>
</reference>
<evidence type="ECO:0000256" key="1">
    <source>
        <dbReference type="SAM" id="MobiDB-lite"/>
    </source>
</evidence>
<evidence type="ECO:0000313" key="2">
    <source>
        <dbReference type="EMBL" id="MBB5132136.1"/>
    </source>
</evidence>
<feature type="region of interest" description="Disordered" evidence="1">
    <location>
        <begin position="216"/>
        <end position="260"/>
    </location>
</feature>
<protein>
    <submittedName>
        <fullName evidence="2">Uncharacterized protein</fullName>
    </submittedName>
</protein>
<organism evidence="2 3">
    <name type="scientific">Thermocatellispora tengchongensis</name>
    <dbReference type="NCBI Taxonomy" id="1073253"/>
    <lineage>
        <taxon>Bacteria</taxon>
        <taxon>Bacillati</taxon>
        <taxon>Actinomycetota</taxon>
        <taxon>Actinomycetes</taxon>
        <taxon>Streptosporangiales</taxon>
        <taxon>Streptosporangiaceae</taxon>
        <taxon>Thermocatellispora</taxon>
    </lineage>
</organism>
<feature type="compositionally biased region" description="Low complexity" evidence="1">
    <location>
        <begin position="222"/>
        <end position="240"/>
    </location>
</feature>
<sequence length="260" mass="26733">MTPGWPFLIARGRRLGYRALLAPEPMVADREYGVLTDAVRPQTARDRASVIEVTTPGGRAYTVAQVTHRVTAADAGEPEDPLDEHGRPLQLLYGFACPRTSSLEPAPEDLDAARSAALDAYRRFLADEEGFTLISGPAFPLRSPHSTPAAVPGPVGPVRVGPVPGGSVSSGRPAPEPAPPSPPRPIPRVFALLAGAVAVLLTLALVVRCGWDPGPEQPPRPECTAAPATPATSAAPVAPAKGEPPGPSASGTPCPSVTGG</sequence>
<keyword evidence="3" id="KW-1185">Reference proteome</keyword>
<gene>
    <name evidence="2" type="ORF">HNP84_001849</name>
</gene>
<dbReference type="AlphaFoldDB" id="A0A840P0Z3"/>